<dbReference type="SMART" id="SM00382">
    <property type="entry name" value="AAA"/>
    <property type="match status" value="1"/>
</dbReference>
<evidence type="ECO:0000256" key="2">
    <source>
        <dbReference type="ARBA" id="ARBA00022448"/>
    </source>
</evidence>
<keyword evidence="4 6" id="KW-0067">ATP-binding</keyword>
<dbReference type="InterPro" id="IPR003439">
    <property type="entry name" value="ABC_transporter-like_ATP-bd"/>
</dbReference>
<dbReference type="InterPro" id="IPR017871">
    <property type="entry name" value="ABC_transporter-like_CS"/>
</dbReference>
<protein>
    <submittedName>
        <fullName evidence="6">ATP-binding cassette domain-containing protein</fullName>
    </submittedName>
</protein>
<sequence>MTKQVTLAKGLKLDGVSIALGNRILLAVDHEAAPGEVLTIMGPSGSGKSTLLAYVGGFLDPAFRATGRVFVDGTELTALAPEDRHAGILFQDPLLFPHMSVNGNLLFAIPRAVRGKAERLSLATAALEGVGLAGLGERDPDTLSGGQKARVALARVLLAEPRALLLDEPFSKLDADLRQQIRMLVFAKAHEKGLPVLLVTHDEADAEAAGGAVLRIG</sequence>
<dbReference type="InterPro" id="IPR003593">
    <property type="entry name" value="AAA+_ATPase"/>
</dbReference>
<evidence type="ECO:0000313" key="6">
    <source>
        <dbReference type="EMBL" id="QDZ02207.1"/>
    </source>
</evidence>
<dbReference type="Gene3D" id="3.40.50.300">
    <property type="entry name" value="P-loop containing nucleotide triphosphate hydrolases"/>
    <property type="match status" value="1"/>
</dbReference>
<dbReference type="PROSITE" id="PS50893">
    <property type="entry name" value="ABC_TRANSPORTER_2"/>
    <property type="match status" value="1"/>
</dbReference>
<comment type="similarity">
    <text evidence="1">Belongs to the ABC transporter superfamily.</text>
</comment>
<keyword evidence="2" id="KW-0813">Transport</keyword>
<evidence type="ECO:0000256" key="4">
    <source>
        <dbReference type="ARBA" id="ARBA00022840"/>
    </source>
</evidence>
<dbReference type="KEGG" id="niy:FQ775_18465"/>
<keyword evidence="3" id="KW-0547">Nucleotide-binding</keyword>
<evidence type="ECO:0000256" key="3">
    <source>
        <dbReference type="ARBA" id="ARBA00022741"/>
    </source>
</evidence>
<dbReference type="GO" id="GO:0005524">
    <property type="term" value="F:ATP binding"/>
    <property type="evidence" value="ECO:0007669"/>
    <property type="project" value="UniProtKB-KW"/>
</dbReference>
<gene>
    <name evidence="6" type="ORF">FQ775_18465</name>
</gene>
<dbReference type="EMBL" id="CP042301">
    <property type="protein sequence ID" value="QDZ02207.1"/>
    <property type="molecule type" value="Genomic_DNA"/>
</dbReference>
<organism evidence="6 7">
    <name type="scientific">Nitratireductor mangrovi</name>
    <dbReference type="NCBI Taxonomy" id="2599600"/>
    <lineage>
        <taxon>Bacteria</taxon>
        <taxon>Pseudomonadati</taxon>
        <taxon>Pseudomonadota</taxon>
        <taxon>Alphaproteobacteria</taxon>
        <taxon>Hyphomicrobiales</taxon>
        <taxon>Phyllobacteriaceae</taxon>
        <taxon>Nitratireductor</taxon>
    </lineage>
</organism>
<name>A0A5B8L2K1_9HYPH</name>
<dbReference type="AlphaFoldDB" id="A0A5B8L2K1"/>
<dbReference type="OrthoDB" id="9802264at2"/>
<feature type="domain" description="ABC transporter" evidence="5">
    <location>
        <begin position="2"/>
        <end position="216"/>
    </location>
</feature>
<dbReference type="PANTHER" id="PTHR42781">
    <property type="entry name" value="SPERMIDINE/PUTRESCINE IMPORT ATP-BINDING PROTEIN POTA"/>
    <property type="match status" value="1"/>
</dbReference>
<accession>A0A5B8L2K1</accession>
<keyword evidence="7" id="KW-1185">Reference proteome</keyword>
<evidence type="ECO:0000313" key="7">
    <source>
        <dbReference type="Proteomes" id="UP000321389"/>
    </source>
</evidence>
<dbReference type="InterPro" id="IPR027417">
    <property type="entry name" value="P-loop_NTPase"/>
</dbReference>
<evidence type="ECO:0000256" key="1">
    <source>
        <dbReference type="ARBA" id="ARBA00005417"/>
    </source>
</evidence>
<reference evidence="6" key="1">
    <citation type="submission" date="2020-04" db="EMBL/GenBank/DDBJ databases">
        <title>Nitratireductor sp. nov. isolated from mangrove soil.</title>
        <authorList>
            <person name="Ye Y."/>
        </authorList>
    </citation>
    <scope>NUCLEOTIDE SEQUENCE</scope>
    <source>
        <strain evidence="6">SY7</strain>
    </source>
</reference>
<dbReference type="InterPro" id="IPR050093">
    <property type="entry name" value="ABC_SmlMolc_Importer"/>
</dbReference>
<dbReference type="SUPFAM" id="SSF52540">
    <property type="entry name" value="P-loop containing nucleoside triphosphate hydrolases"/>
    <property type="match status" value="1"/>
</dbReference>
<evidence type="ECO:0000259" key="5">
    <source>
        <dbReference type="PROSITE" id="PS50893"/>
    </source>
</evidence>
<proteinExistence type="inferred from homology"/>
<dbReference type="Proteomes" id="UP000321389">
    <property type="component" value="Chromosome"/>
</dbReference>
<dbReference type="PROSITE" id="PS00211">
    <property type="entry name" value="ABC_TRANSPORTER_1"/>
    <property type="match status" value="1"/>
</dbReference>
<dbReference type="Pfam" id="PF00005">
    <property type="entry name" value="ABC_tran"/>
    <property type="match status" value="1"/>
</dbReference>
<dbReference type="GO" id="GO:0016887">
    <property type="term" value="F:ATP hydrolysis activity"/>
    <property type="evidence" value="ECO:0007669"/>
    <property type="project" value="InterPro"/>
</dbReference>
<dbReference type="PANTHER" id="PTHR42781:SF4">
    <property type="entry name" value="SPERMIDINE_PUTRESCINE IMPORT ATP-BINDING PROTEIN POTA"/>
    <property type="match status" value="1"/>
</dbReference>